<dbReference type="EMBL" id="BARS01023561">
    <property type="protein sequence ID" value="GAG12655.1"/>
    <property type="molecule type" value="Genomic_DNA"/>
</dbReference>
<dbReference type="InterPro" id="IPR049550">
    <property type="entry name" value="RecD_N"/>
</dbReference>
<feature type="non-terminal residue" evidence="2">
    <location>
        <position position="52"/>
    </location>
</feature>
<organism evidence="2">
    <name type="scientific">marine sediment metagenome</name>
    <dbReference type="NCBI Taxonomy" id="412755"/>
    <lineage>
        <taxon>unclassified sequences</taxon>
        <taxon>metagenomes</taxon>
        <taxon>ecological metagenomes</taxon>
    </lineage>
</organism>
<dbReference type="AlphaFoldDB" id="X0V3H3"/>
<evidence type="ECO:0000313" key="2">
    <source>
        <dbReference type="EMBL" id="GAG12655.1"/>
    </source>
</evidence>
<gene>
    <name evidence="2" type="ORF">S01H1_37500</name>
</gene>
<name>X0V3H3_9ZZZZ</name>
<dbReference type="Gene3D" id="1.10.10.1020">
    <property type="entry name" value="RecBCD complex, subunit RecD, N-terminal domain"/>
    <property type="match status" value="1"/>
</dbReference>
<dbReference type="InterPro" id="IPR041851">
    <property type="entry name" value="RecD_N_sf"/>
</dbReference>
<dbReference type="Pfam" id="PF21185">
    <property type="entry name" value="RecD_N"/>
    <property type="match status" value="1"/>
</dbReference>
<proteinExistence type="predicted"/>
<feature type="domain" description="RecBCD enzyme subunit RecD N-terminal" evidence="1">
    <location>
        <begin position="1"/>
        <end position="49"/>
    </location>
</feature>
<accession>X0V3H3</accession>
<sequence length="52" mass="5637">MLSLLDIHFASFVTRLAGCDVPELSFAAALVSNYTRQGHICLDLSGVEGRKL</sequence>
<protein>
    <recommendedName>
        <fullName evidence="1">RecBCD enzyme subunit RecD N-terminal domain-containing protein</fullName>
    </recommendedName>
</protein>
<reference evidence="2" key="1">
    <citation type="journal article" date="2014" name="Front. Microbiol.">
        <title>High frequency of phylogenetically diverse reductive dehalogenase-homologous genes in deep subseafloor sedimentary metagenomes.</title>
        <authorList>
            <person name="Kawai M."/>
            <person name="Futagami T."/>
            <person name="Toyoda A."/>
            <person name="Takaki Y."/>
            <person name="Nishi S."/>
            <person name="Hori S."/>
            <person name="Arai W."/>
            <person name="Tsubouchi T."/>
            <person name="Morono Y."/>
            <person name="Uchiyama I."/>
            <person name="Ito T."/>
            <person name="Fujiyama A."/>
            <person name="Inagaki F."/>
            <person name="Takami H."/>
        </authorList>
    </citation>
    <scope>NUCLEOTIDE SEQUENCE</scope>
    <source>
        <strain evidence="2">Expedition CK06-06</strain>
    </source>
</reference>
<evidence type="ECO:0000259" key="1">
    <source>
        <dbReference type="Pfam" id="PF21185"/>
    </source>
</evidence>
<comment type="caution">
    <text evidence="2">The sequence shown here is derived from an EMBL/GenBank/DDBJ whole genome shotgun (WGS) entry which is preliminary data.</text>
</comment>